<gene>
    <name evidence="2" type="ORF">BJ963_002835</name>
</gene>
<organism evidence="2 3">
    <name type="scientific">Leifsonia soli</name>
    <dbReference type="NCBI Taxonomy" id="582665"/>
    <lineage>
        <taxon>Bacteria</taxon>
        <taxon>Bacillati</taxon>
        <taxon>Actinomycetota</taxon>
        <taxon>Actinomycetes</taxon>
        <taxon>Micrococcales</taxon>
        <taxon>Microbacteriaceae</taxon>
        <taxon>Leifsonia</taxon>
    </lineage>
</organism>
<proteinExistence type="predicted"/>
<feature type="region of interest" description="Disordered" evidence="1">
    <location>
        <begin position="1"/>
        <end position="26"/>
    </location>
</feature>
<keyword evidence="3" id="KW-1185">Reference proteome</keyword>
<protein>
    <submittedName>
        <fullName evidence="2">Uncharacterized protein</fullName>
    </submittedName>
</protein>
<evidence type="ECO:0000256" key="1">
    <source>
        <dbReference type="SAM" id="MobiDB-lite"/>
    </source>
</evidence>
<dbReference type="AlphaFoldDB" id="A0A852T162"/>
<sequence>MISASPDDTMPDGAPDAAPEPVPGVTPESAAWAEALDRMEHELHGALAQVDPVPWRPPIALGPIPVELQERATRLLEAQLHTIRYLEDVRQTTARHLAAVRAVPRSEVGAHPVYFDLIG</sequence>
<evidence type="ECO:0000313" key="2">
    <source>
        <dbReference type="EMBL" id="NYD75316.1"/>
    </source>
</evidence>
<evidence type="ECO:0000313" key="3">
    <source>
        <dbReference type="Proteomes" id="UP000589620"/>
    </source>
</evidence>
<comment type="caution">
    <text evidence="2">The sequence shown here is derived from an EMBL/GenBank/DDBJ whole genome shotgun (WGS) entry which is preliminary data.</text>
</comment>
<accession>A0A852T162</accession>
<dbReference type="RefSeq" id="WP_343037289.1">
    <property type="nucleotide sequence ID" value="NZ_JACCBJ010000001.1"/>
</dbReference>
<dbReference type="Proteomes" id="UP000589620">
    <property type="component" value="Unassembled WGS sequence"/>
</dbReference>
<reference evidence="2 3" key="1">
    <citation type="submission" date="2020-07" db="EMBL/GenBank/DDBJ databases">
        <title>Sequencing the genomes of 1000 actinobacteria strains.</title>
        <authorList>
            <person name="Klenk H.-P."/>
        </authorList>
    </citation>
    <scope>NUCLEOTIDE SEQUENCE [LARGE SCALE GENOMIC DNA]</scope>
    <source>
        <strain evidence="2 3">DSM 23871</strain>
    </source>
</reference>
<name>A0A852T162_9MICO</name>
<dbReference type="EMBL" id="JACCBJ010000001">
    <property type="protein sequence ID" value="NYD75316.1"/>
    <property type="molecule type" value="Genomic_DNA"/>
</dbReference>